<gene>
    <name evidence="1" type="ORF">E2C01_085069</name>
</gene>
<comment type="caution">
    <text evidence="1">The sequence shown here is derived from an EMBL/GenBank/DDBJ whole genome shotgun (WGS) entry which is preliminary data.</text>
</comment>
<keyword evidence="2" id="KW-1185">Reference proteome</keyword>
<evidence type="ECO:0000313" key="2">
    <source>
        <dbReference type="Proteomes" id="UP000324222"/>
    </source>
</evidence>
<proteinExistence type="predicted"/>
<evidence type="ECO:0000313" key="1">
    <source>
        <dbReference type="EMBL" id="MPC90102.1"/>
    </source>
</evidence>
<dbReference type="Proteomes" id="UP000324222">
    <property type="component" value="Unassembled WGS sequence"/>
</dbReference>
<dbReference type="EMBL" id="VSRR010083220">
    <property type="protein sequence ID" value="MPC90102.1"/>
    <property type="molecule type" value="Genomic_DNA"/>
</dbReference>
<dbReference type="AlphaFoldDB" id="A0A5B7J1M4"/>
<reference evidence="1 2" key="1">
    <citation type="submission" date="2019-05" db="EMBL/GenBank/DDBJ databases">
        <title>Another draft genome of Portunus trituberculatus and its Hox gene families provides insights of decapod evolution.</title>
        <authorList>
            <person name="Jeong J.-H."/>
            <person name="Song I."/>
            <person name="Kim S."/>
            <person name="Choi T."/>
            <person name="Kim D."/>
            <person name="Ryu S."/>
            <person name="Kim W."/>
        </authorList>
    </citation>
    <scope>NUCLEOTIDE SEQUENCE [LARGE SCALE GENOMIC DNA]</scope>
    <source>
        <tissue evidence="1">Muscle</tissue>
    </source>
</reference>
<accession>A0A5B7J1M4</accession>
<sequence>MQFHFNSLNLPLPVPSPPGKLLANGVEVMTELEKMVSRGRIFFIDELLFVDYDRVKKERERERERENTLTI</sequence>
<name>A0A5B7J1M4_PORTR</name>
<organism evidence="1 2">
    <name type="scientific">Portunus trituberculatus</name>
    <name type="common">Swimming crab</name>
    <name type="synonym">Neptunus trituberculatus</name>
    <dbReference type="NCBI Taxonomy" id="210409"/>
    <lineage>
        <taxon>Eukaryota</taxon>
        <taxon>Metazoa</taxon>
        <taxon>Ecdysozoa</taxon>
        <taxon>Arthropoda</taxon>
        <taxon>Crustacea</taxon>
        <taxon>Multicrustacea</taxon>
        <taxon>Malacostraca</taxon>
        <taxon>Eumalacostraca</taxon>
        <taxon>Eucarida</taxon>
        <taxon>Decapoda</taxon>
        <taxon>Pleocyemata</taxon>
        <taxon>Brachyura</taxon>
        <taxon>Eubrachyura</taxon>
        <taxon>Portunoidea</taxon>
        <taxon>Portunidae</taxon>
        <taxon>Portuninae</taxon>
        <taxon>Portunus</taxon>
    </lineage>
</organism>
<protein>
    <submittedName>
        <fullName evidence="1">Uncharacterized protein</fullName>
    </submittedName>
</protein>